<dbReference type="AlphaFoldDB" id="A0A814AH50"/>
<feature type="compositionally biased region" description="Basic residues" evidence="3">
    <location>
        <begin position="166"/>
        <end position="184"/>
    </location>
</feature>
<evidence type="ECO:0000313" key="6">
    <source>
        <dbReference type="EMBL" id="CAF0959505.1"/>
    </source>
</evidence>
<dbReference type="PRINTS" id="PR00504">
    <property type="entry name" value="CHROMODOMAIN"/>
</dbReference>
<evidence type="ECO:0000259" key="4">
    <source>
        <dbReference type="PROSITE" id="PS50013"/>
    </source>
</evidence>
<feature type="domain" description="Chromo" evidence="4">
    <location>
        <begin position="6"/>
        <end position="65"/>
    </location>
</feature>
<dbReference type="EMBL" id="CAJOBE010003775">
    <property type="protein sequence ID" value="CAF3899965.1"/>
    <property type="molecule type" value="Genomic_DNA"/>
</dbReference>
<evidence type="ECO:0000313" key="5">
    <source>
        <dbReference type="EMBL" id="CAF0913190.1"/>
    </source>
</evidence>
<feature type="region of interest" description="Disordered" evidence="3">
    <location>
        <begin position="282"/>
        <end position="315"/>
    </location>
</feature>
<dbReference type="InterPro" id="IPR051219">
    <property type="entry name" value="Heterochromatin_chromo-domain"/>
</dbReference>
<dbReference type="PANTHER" id="PTHR22812">
    <property type="entry name" value="CHROMOBOX PROTEIN"/>
    <property type="match status" value="1"/>
</dbReference>
<evidence type="ECO:0000313" key="8">
    <source>
        <dbReference type="EMBL" id="CAF3504637.1"/>
    </source>
</evidence>
<dbReference type="Gene3D" id="2.40.50.40">
    <property type="match status" value="2"/>
</dbReference>
<dbReference type="GO" id="GO:0005634">
    <property type="term" value="C:nucleus"/>
    <property type="evidence" value="ECO:0007669"/>
    <property type="project" value="UniProtKB-SubCell"/>
</dbReference>
<dbReference type="PROSITE" id="PS50013">
    <property type="entry name" value="CHROMO_2"/>
    <property type="match status" value="1"/>
</dbReference>
<dbReference type="EMBL" id="CAJNOT010000375">
    <property type="protein sequence ID" value="CAF0959505.1"/>
    <property type="molecule type" value="Genomic_DNA"/>
</dbReference>
<dbReference type="EMBL" id="CAJNOU010000445">
    <property type="protein sequence ID" value="CAF0999844.1"/>
    <property type="molecule type" value="Genomic_DNA"/>
</dbReference>
<dbReference type="EMBL" id="CAJNOO010000343">
    <property type="protein sequence ID" value="CAF0913190.1"/>
    <property type="molecule type" value="Genomic_DNA"/>
</dbReference>
<protein>
    <recommendedName>
        <fullName evidence="4">Chromo domain-containing protein</fullName>
    </recommendedName>
</protein>
<feature type="region of interest" description="Disordered" evidence="3">
    <location>
        <begin position="161"/>
        <end position="203"/>
    </location>
</feature>
<dbReference type="InterPro" id="IPR000953">
    <property type="entry name" value="Chromo/chromo_shadow_dom"/>
</dbReference>
<dbReference type="Proteomes" id="UP000663874">
    <property type="component" value="Unassembled WGS sequence"/>
</dbReference>
<dbReference type="Pfam" id="PF01393">
    <property type="entry name" value="Chromo_shadow"/>
    <property type="match status" value="1"/>
</dbReference>
<keyword evidence="2" id="KW-0539">Nucleus</keyword>
<dbReference type="Proteomes" id="UP000663823">
    <property type="component" value="Unassembled WGS sequence"/>
</dbReference>
<evidence type="ECO:0000313" key="10">
    <source>
        <dbReference type="EMBL" id="CAF3899965.1"/>
    </source>
</evidence>
<evidence type="ECO:0000256" key="2">
    <source>
        <dbReference type="ARBA" id="ARBA00023242"/>
    </source>
</evidence>
<comment type="caution">
    <text evidence="5">The sequence shown here is derived from an EMBL/GenBank/DDBJ whole genome shotgun (WGS) entry which is preliminary data.</text>
</comment>
<dbReference type="Proteomes" id="UP000663864">
    <property type="component" value="Unassembled WGS sequence"/>
</dbReference>
<dbReference type="CDD" id="cd00034">
    <property type="entry name" value="CSD"/>
    <property type="match status" value="1"/>
</dbReference>
<evidence type="ECO:0000256" key="1">
    <source>
        <dbReference type="ARBA" id="ARBA00004123"/>
    </source>
</evidence>
<dbReference type="Pfam" id="PF00385">
    <property type="entry name" value="Chromo"/>
    <property type="match status" value="1"/>
</dbReference>
<dbReference type="InterPro" id="IPR016197">
    <property type="entry name" value="Chromo-like_dom_sf"/>
</dbReference>
<dbReference type="SUPFAM" id="SSF54160">
    <property type="entry name" value="Chromo domain-like"/>
    <property type="match status" value="2"/>
</dbReference>
<dbReference type="SMART" id="SM00298">
    <property type="entry name" value="CHROMO"/>
    <property type="match status" value="1"/>
</dbReference>
<dbReference type="InterPro" id="IPR017984">
    <property type="entry name" value="Chromo_dom_subgr"/>
</dbReference>
<dbReference type="EMBL" id="CAJOBD010000625">
    <property type="protein sequence ID" value="CAF3697853.1"/>
    <property type="molecule type" value="Genomic_DNA"/>
</dbReference>
<sequence>MADDIYVVEKILNKRILENGEIEYFLKWFGYSEDEATWEPEENVFCKDLIRLYEKSVNINENIDDECKLIISQILGEIENLFETVSSNNVSMDDLSINYCLSSTNISTTTMDEYPNTTDKSLLSDIHNEKENGISTNNDMENGILKIKLIEELQLKNKNLESSSNIKRRRKRTKTTSFTRRKKSRSDSIHNKSSMVDENANDIQKQERIEIPNHTIDYLSLEPERIVSITRSRLPTEQLEFLLKCKTCPTKLYFISNEKAKELVPDLLIEFYERHINWFIDKPSSSSSSLSSSRQKKSRQDSYSTNRSNTNRKKS</sequence>
<dbReference type="InterPro" id="IPR008251">
    <property type="entry name" value="Chromo_shadow_dom"/>
</dbReference>
<dbReference type="InterPro" id="IPR023779">
    <property type="entry name" value="Chromodomain_CS"/>
</dbReference>
<dbReference type="GO" id="GO:0000792">
    <property type="term" value="C:heterochromatin"/>
    <property type="evidence" value="ECO:0007669"/>
    <property type="project" value="UniProtKB-ARBA"/>
</dbReference>
<comment type="subcellular location">
    <subcellularLocation>
        <location evidence="1">Nucleus</location>
    </subcellularLocation>
</comment>
<evidence type="ECO:0000313" key="7">
    <source>
        <dbReference type="EMBL" id="CAF0999844.1"/>
    </source>
</evidence>
<dbReference type="InterPro" id="IPR023780">
    <property type="entry name" value="Chromo_domain"/>
</dbReference>
<gene>
    <name evidence="10" type="ORF">FNK824_LOCUS20520</name>
    <name evidence="9" type="ORF">JBS370_LOCUS9303</name>
    <name evidence="8" type="ORF">OTI717_LOCUS1908</name>
    <name evidence="5" type="ORF">RFH988_LOCUS9597</name>
    <name evidence="7" type="ORF">SEV965_LOCUS10727</name>
    <name evidence="6" type="ORF">ZHD862_LOCUS10444</name>
</gene>
<dbReference type="OrthoDB" id="433924at2759"/>
<name>A0A814AH50_9BILA</name>
<proteinExistence type="predicted"/>
<evidence type="ECO:0000256" key="3">
    <source>
        <dbReference type="SAM" id="MobiDB-lite"/>
    </source>
</evidence>
<evidence type="ECO:0000313" key="11">
    <source>
        <dbReference type="Proteomes" id="UP000663882"/>
    </source>
</evidence>
<reference evidence="5" key="1">
    <citation type="submission" date="2021-02" db="EMBL/GenBank/DDBJ databases">
        <authorList>
            <person name="Nowell W R."/>
        </authorList>
    </citation>
    <scope>NUCLEOTIDE SEQUENCE</scope>
</reference>
<dbReference type="EMBL" id="CAJOAX010000087">
    <property type="protein sequence ID" value="CAF3504637.1"/>
    <property type="molecule type" value="Genomic_DNA"/>
</dbReference>
<evidence type="ECO:0000313" key="9">
    <source>
        <dbReference type="EMBL" id="CAF3697853.1"/>
    </source>
</evidence>
<dbReference type="PROSITE" id="PS00598">
    <property type="entry name" value="CHROMO_1"/>
    <property type="match status" value="1"/>
</dbReference>
<accession>A0A814AH50</accession>
<dbReference type="Proteomes" id="UP000663836">
    <property type="component" value="Unassembled WGS sequence"/>
</dbReference>
<dbReference type="Proteomes" id="UP000663882">
    <property type="component" value="Unassembled WGS sequence"/>
</dbReference>
<organism evidence="5 11">
    <name type="scientific">Rotaria sordida</name>
    <dbReference type="NCBI Taxonomy" id="392033"/>
    <lineage>
        <taxon>Eukaryota</taxon>
        <taxon>Metazoa</taxon>
        <taxon>Spiralia</taxon>
        <taxon>Gnathifera</taxon>
        <taxon>Rotifera</taxon>
        <taxon>Eurotatoria</taxon>
        <taxon>Bdelloidea</taxon>
        <taxon>Philodinida</taxon>
        <taxon>Philodinidae</taxon>
        <taxon>Rotaria</taxon>
    </lineage>
</organism>
<dbReference type="Proteomes" id="UP000663889">
    <property type="component" value="Unassembled WGS sequence"/>
</dbReference>
<feature type="compositionally biased region" description="Low complexity" evidence="3">
    <location>
        <begin position="284"/>
        <end position="293"/>
    </location>
</feature>